<dbReference type="SUPFAM" id="SSF50998">
    <property type="entry name" value="Quinoprotein alcohol dehydrogenase-like"/>
    <property type="match status" value="1"/>
</dbReference>
<evidence type="ECO:0000313" key="3">
    <source>
        <dbReference type="EMBL" id="KAG0317373.1"/>
    </source>
</evidence>
<feature type="compositionally biased region" description="Basic and acidic residues" evidence="2">
    <location>
        <begin position="355"/>
        <end position="365"/>
    </location>
</feature>
<keyword evidence="4" id="KW-1185">Reference proteome</keyword>
<dbReference type="PROSITE" id="PS50082">
    <property type="entry name" value="WD_REPEATS_2"/>
    <property type="match status" value="1"/>
</dbReference>
<feature type="compositionally biased region" description="Polar residues" evidence="2">
    <location>
        <begin position="294"/>
        <end position="310"/>
    </location>
</feature>
<feature type="region of interest" description="Disordered" evidence="2">
    <location>
        <begin position="212"/>
        <end position="390"/>
    </location>
</feature>
<evidence type="ECO:0000313" key="4">
    <source>
        <dbReference type="Proteomes" id="UP000823405"/>
    </source>
</evidence>
<gene>
    <name evidence="3" type="ORF">BGZ97_005491</name>
</gene>
<dbReference type="Proteomes" id="UP000823405">
    <property type="component" value="Unassembled WGS sequence"/>
</dbReference>
<protein>
    <recommendedName>
        <fullName evidence="5">WD40 repeat-like protein</fullName>
    </recommendedName>
</protein>
<dbReference type="InterPro" id="IPR011047">
    <property type="entry name" value="Quinoprotein_ADH-like_sf"/>
</dbReference>
<dbReference type="SMART" id="SM00320">
    <property type="entry name" value="WD40"/>
    <property type="match status" value="1"/>
</dbReference>
<organism evidence="3 4">
    <name type="scientific">Linnemannia gamsii</name>
    <dbReference type="NCBI Taxonomy" id="64522"/>
    <lineage>
        <taxon>Eukaryota</taxon>
        <taxon>Fungi</taxon>
        <taxon>Fungi incertae sedis</taxon>
        <taxon>Mucoromycota</taxon>
        <taxon>Mortierellomycotina</taxon>
        <taxon>Mortierellomycetes</taxon>
        <taxon>Mortierellales</taxon>
        <taxon>Mortierellaceae</taxon>
        <taxon>Linnemannia</taxon>
    </lineage>
</organism>
<feature type="region of interest" description="Disordered" evidence="2">
    <location>
        <begin position="517"/>
        <end position="591"/>
    </location>
</feature>
<feature type="compositionally biased region" description="Acidic residues" evidence="2">
    <location>
        <begin position="251"/>
        <end position="271"/>
    </location>
</feature>
<sequence>MTPESYLSVRQITIFTIFRTNLLLQFNDDTILVYRFSTLTPSALPTLVDRISDPRSTDEEELRDRTINAMQVGYLGTEEVLVTANDAGEILSGHGHNIPCVTFSPCGHFIATASVDRTCRTWRLSDGQQIQQKALGPLWGWGVRFVPKESWMTITRAEYRRIPKDHLRPGKHPGLSVRDSPFSATFFSQRRLPPGRDLRMIRTRWYAGPIHEDRARRRGHGEGGPSRNRTTGQDVQENEETDDRDAALFGMDDDEDEWEDTSSSDLDDLDGQGEHSDASQQQSPLPRSVRGRQNAGSGSSTSQSPMTNSLPRIPRLASVEVSVDTGDDGDNEGTGMDTEDAGGTAGEISGSVSRTGRERKMERRSLLSMKSQESQHSRDQGESSSEQEQISCVATETISDTQPEAIHVDPPEPEEEFQPVTTSTFRNKGAFANLVRVTPFQKVKTSTQFTAALPPAPPTPLPEVPTELLLCATARNIYLLSRHPLASNIGQEQESAPSTMPYSTEVTSITVLDDANEDGDDEMALTGDAATGGGWYEEEVSDDSSMDHHHHHHGHDDIDGSDDSDESGESVSDGDTGSQAHQGPGDPEYVSGVASLHTLTVVQQLHVPMDDGITTWNTLTASLSWSWSQS</sequence>
<dbReference type="InterPro" id="IPR001680">
    <property type="entry name" value="WD40_rpt"/>
</dbReference>
<dbReference type="OrthoDB" id="5591786at2759"/>
<feature type="repeat" description="WD" evidence="1">
    <location>
        <begin position="91"/>
        <end position="132"/>
    </location>
</feature>
<dbReference type="AlphaFoldDB" id="A0A9P6RGN9"/>
<comment type="caution">
    <text evidence="3">The sequence shown here is derived from an EMBL/GenBank/DDBJ whole genome shotgun (WGS) entry which is preliminary data.</text>
</comment>
<evidence type="ECO:0000256" key="1">
    <source>
        <dbReference type="PROSITE-ProRule" id="PRU00221"/>
    </source>
</evidence>
<dbReference type="InterPro" id="IPR015943">
    <property type="entry name" value="WD40/YVTN_repeat-like_dom_sf"/>
</dbReference>
<dbReference type="Pfam" id="PF00400">
    <property type="entry name" value="WD40"/>
    <property type="match status" value="1"/>
</dbReference>
<name>A0A9P6RGN9_9FUNG</name>
<dbReference type="PROSITE" id="PS50294">
    <property type="entry name" value="WD_REPEATS_REGION"/>
    <property type="match status" value="1"/>
</dbReference>
<feature type="compositionally biased region" description="Acidic residues" evidence="2">
    <location>
        <begin position="559"/>
        <end position="568"/>
    </location>
</feature>
<dbReference type="Gene3D" id="2.130.10.10">
    <property type="entry name" value="YVTN repeat-like/Quinoprotein amine dehydrogenase"/>
    <property type="match status" value="1"/>
</dbReference>
<dbReference type="EMBL" id="JAAAIN010000247">
    <property type="protein sequence ID" value="KAG0317373.1"/>
    <property type="molecule type" value="Genomic_DNA"/>
</dbReference>
<accession>A0A9P6RGN9</accession>
<feature type="compositionally biased region" description="Low complexity" evidence="2">
    <location>
        <begin position="569"/>
        <end position="578"/>
    </location>
</feature>
<proteinExistence type="predicted"/>
<evidence type="ECO:0000256" key="2">
    <source>
        <dbReference type="SAM" id="MobiDB-lite"/>
    </source>
</evidence>
<keyword evidence="1" id="KW-0853">WD repeat</keyword>
<evidence type="ECO:0008006" key="5">
    <source>
        <dbReference type="Google" id="ProtNLM"/>
    </source>
</evidence>
<reference evidence="3" key="1">
    <citation type="journal article" date="2020" name="Fungal Divers.">
        <title>Resolving the Mortierellaceae phylogeny through synthesis of multi-gene phylogenetics and phylogenomics.</title>
        <authorList>
            <person name="Vandepol N."/>
            <person name="Liber J."/>
            <person name="Desiro A."/>
            <person name="Na H."/>
            <person name="Kennedy M."/>
            <person name="Barry K."/>
            <person name="Grigoriev I.V."/>
            <person name="Miller A.N."/>
            <person name="O'Donnell K."/>
            <person name="Stajich J.E."/>
            <person name="Bonito G."/>
        </authorList>
    </citation>
    <scope>NUCLEOTIDE SEQUENCE</scope>
    <source>
        <strain evidence="3">NVP60</strain>
    </source>
</reference>